<proteinExistence type="predicted"/>
<gene>
    <name evidence="1" type="ORF">GCM10022280_23810</name>
</gene>
<protein>
    <recommendedName>
        <fullName evidence="3">DUF4157 domain-containing protein</fullName>
    </recommendedName>
</protein>
<organism evidence="1 2">
    <name type="scientific">Sphingomonas swuensis</name>
    <dbReference type="NCBI Taxonomy" id="977800"/>
    <lineage>
        <taxon>Bacteria</taxon>
        <taxon>Pseudomonadati</taxon>
        <taxon>Pseudomonadota</taxon>
        <taxon>Alphaproteobacteria</taxon>
        <taxon>Sphingomonadales</taxon>
        <taxon>Sphingomonadaceae</taxon>
        <taxon>Sphingomonas</taxon>
    </lineage>
</organism>
<dbReference type="RefSeq" id="WP_344707607.1">
    <property type="nucleotide sequence ID" value="NZ_BAABBQ010000001.1"/>
</dbReference>
<reference evidence="2" key="1">
    <citation type="journal article" date="2019" name="Int. J. Syst. Evol. Microbiol.">
        <title>The Global Catalogue of Microorganisms (GCM) 10K type strain sequencing project: providing services to taxonomists for standard genome sequencing and annotation.</title>
        <authorList>
            <consortium name="The Broad Institute Genomics Platform"/>
            <consortium name="The Broad Institute Genome Sequencing Center for Infectious Disease"/>
            <person name="Wu L."/>
            <person name="Ma J."/>
        </authorList>
    </citation>
    <scope>NUCLEOTIDE SEQUENCE [LARGE SCALE GENOMIC DNA]</scope>
    <source>
        <strain evidence="2">JCM 17563</strain>
    </source>
</reference>
<evidence type="ECO:0008006" key="3">
    <source>
        <dbReference type="Google" id="ProtNLM"/>
    </source>
</evidence>
<accession>A0ABP7T7W5</accession>
<evidence type="ECO:0000313" key="1">
    <source>
        <dbReference type="EMBL" id="GAA4022402.1"/>
    </source>
</evidence>
<evidence type="ECO:0000313" key="2">
    <source>
        <dbReference type="Proteomes" id="UP001500235"/>
    </source>
</evidence>
<name>A0ABP7T7W5_9SPHN</name>
<sequence>MNRPARRRRGFGWPGRVAVAAVLILASPLLAPRLLAFPHSTTVGQHHVYSDMPITPAVRRIVGAADDKVRASPLGDARPLDQDVVLTDGGWRWRWLAISASDAFALSRPLGEPVIVNHSDPSRDIMTNAYGATRRLTDVVAHELTHGAIRARFGIVRAQLMPAELVEGYCDHVAGSSTLSDAQAKALIASGQTRPALLYWTGRKKVEAALEANGNDVDRLFEEWR</sequence>
<comment type="caution">
    <text evidence="1">The sequence shown here is derived from an EMBL/GenBank/DDBJ whole genome shotgun (WGS) entry which is preliminary data.</text>
</comment>
<dbReference type="EMBL" id="BAABBQ010000001">
    <property type="protein sequence ID" value="GAA4022402.1"/>
    <property type="molecule type" value="Genomic_DNA"/>
</dbReference>
<keyword evidence="2" id="KW-1185">Reference proteome</keyword>
<dbReference type="Proteomes" id="UP001500235">
    <property type="component" value="Unassembled WGS sequence"/>
</dbReference>